<dbReference type="CDD" id="cd00030">
    <property type="entry name" value="C2"/>
    <property type="match status" value="1"/>
</dbReference>
<feature type="region of interest" description="Disordered" evidence="2">
    <location>
        <begin position="79"/>
        <end position="136"/>
    </location>
</feature>
<evidence type="ECO:0000259" key="3">
    <source>
        <dbReference type="PROSITE" id="PS50018"/>
    </source>
</evidence>
<feature type="region of interest" description="Disordered" evidence="2">
    <location>
        <begin position="151"/>
        <end position="180"/>
    </location>
</feature>
<dbReference type="CDD" id="cd05137">
    <property type="entry name" value="RasGAP_CLA2_BUD2"/>
    <property type="match status" value="1"/>
</dbReference>
<dbReference type="SMART" id="SM00323">
    <property type="entry name" value="RasGAP"/>
    <property type="match status" value="1"/>
</dbReference>
<reference evidence="4 5" key="1">
    <citation type="submission" date="2017-06" db="EMBL/GenBank/DDBJ databases">
        <title>Draft genome sequence of a variant of Elsinoe murrayae.</title>
        <authorList>
            <person name="Cheng Q."/>
        </authorList>
    </citation>
    <scope>NUCLEOTIDE SEQUENCE [LARGE SCALE GENOMIC DNA]</scope>
    <source>
        <strain evidence="4 5">CQ-2017a</strain>
    </source>
</reference>
<dbReference type="GO" id="GO:0007165">
    <property type="term" value="P:signal transduction"/>
    <property type="evidence" value="ECO:0007669"/>
    <property type="project" value="UniProtKB-ARBA"/>
</dbReference>
<dbReference type="InterPro" id="IPR023152">
    <property type="entry name" value="RasGAP_CS"/>
</dbReference>
<evidence type="ECO:0000313" key="4">
    <source>
        <dbReference type="EMBL" id="PNS18110.1"/>
    </source>
</evidence>
<gene>
    <name evidence="4" type="ORF">CAC42_4069</name>
</gene>
<dbReference type="GO" id="GO:0005096">
    <property type="term" value="F:GTPase activator activity"/>
    <property type="evidence" value="ECO:0007669"/>
    <property type="project" value="UniProtKB-KW"/>
</dbReference>
<feature type="region of interest" description="Disordered" evidence="2">
    <location>
        <begin position="1131"/>
        <end position="1224"/>
    </location>
</feature>
<dbReference type="SMART" id="SM00233">
    <property type="entry name" value="PH"/>
    <property type="match status" value="2"/>
</dbReference>
<dbReference type="InterPro" id="IPR039360">
    <property type="entry name" value="Ras_GTPase"/>
</dbReference>
<feature type="domain" description="Ras-GAP" evidence="3">
    <location>
        <begin position="743"/>
        <end position="980"/>
    </location>
</feature>
<feature type="compositionally biased region" description="Basic and acidic residues" evidence="2">
    <location>
        <begin position="106"/>
        <end position="118"/>
    </location>
</feature>
<dbReference type="PANTHER" id="PTHR10194">
    <property type="entry name" value="RAS GTPASE-ACTIVATING PROTEINS"/>
    <property type="match status" value="1"/>
</dbReference>
<dbReference type="InParanoid" id="A0A2K1QT49"/>
<feature type="region of interest" description="Disordered" evidence="2">
    <location>
        <begin position="1"/>
        <end position="66"/>
    </location>
</feature>
<dbReference type="InterPro" id="IPR000008">
    <property type="entry name" value="C2_dom"/>
</dbReference>
<feature type="compositionally biased region" description="Low complexity" evidence="2">
    <location>
        <begin position="34"/>
        <end position="45"/>
    </location>
</feature>
<dbReference type="Gene3D" id="1.10.506.10">
    <property type="entry name" value="GTPase Activation - p120gap, domain 1"/>
    <property type="match status" value="1"/>
</dbReference>
<dbReference type="InterPro" id="IPR001849">
    <property type="entry name" value="PH_domain"/>
</dbReference>
<dbReference type="EMBL" id="NKHZ01000047">
    <property type="protein sequence ID" value="PNS18110.1"/>
    <property type="molecule type" value="Genomic_DNA"/>
</dbReference>
<feature type="compositionally biased region" description="Basic and acidic residues" evidence="2">
    <location>
        <begin position="1366"/>
        <end position="1398"/>
    </location>
</feature>
<dbReference type="STRING" id="2082308.A0A2K1QT49"/>
<feature type="compositionally biased region" description="Basic and acidic residues" evidence="2">
    <location>
        <begin position="1"/>
        <end position="12"/>
    </location>
</feature>
<dbReference type="InterPro" id="IPR008936">
    <property type="entry name" value="Rho_GTPase_activation_prot"/>
</dbReference>
<feature type="compositionally biased region" description="Polar residues" evidence="2">
    <location>
        <begin position="46"/>
        <end position="58"/>
    </location>
</feature>
<dbReference type="SUPFAM" id="SSF49562">
    <property type="entry name" value="C2 domain (Calcium/lipid-binding domain, CaLB)"/>
    <property type="match status" value="1"/>
</dbReference>
<protein>
    <recommendedName>
        <fullName evidence="3">Ras-GAP domain-containing protein</fullName>
    </recommendedName>
</protein>
<dbReference type="OrthoDB" id="775356at2759"/>
<dbReference type="PROSITE" id="PS00509">
    <property type="entry name" value="RAS_GTPASE_ACTIV_1"/>
    <property type="match status" value="1"/>
</dbReference>
<evidence type="ECO:0000256" key="1">
    <source>
        <dbReference type="ARBA" id="ARBA00022468"/>
    </source>
</evidence>
<dbReference type="Gene3D" id="2.60.40.150">
    <property type="entry name" value="C2 domain"/>
    <property type="match status" value="1"/>
</dbReference>
<sequence length="1443" mass="159850">MDRERQRWTESQRRRRQPTLYDQYLNDERPANPSTSQIAQSATTSRNNSTIRSVTPDSPTDEAIIQPPTTQTFEREFLAMSSSPSSSPRLPMKEHASPKMGRATLGRRESSDNTRRDSPGSPKQGTRRRTMTLQENMSDQRAVIPTKARARMSSEQHTSTVSAATNGNQGLPSSMSQPAMGTVYSGQHILRPKSSASNSISSSNGPLPTPNARRILHLMKTLCGRMSGNALIRKHPTSPWTNAYCFIRDAEGTMMCETEYGDGHYKTLIPDLRGCQVRCIMDDDTQVAHIEVSVLRSSIEVHMKLSTKSDLHSWFAALLCWQPMQPRGIHNRLAKPQAAQLSARATNSESRQNSEVSYLRDAPVIKVGQMIYWDTDVTFSPGAAPRPNRNQRHPSISLGKNYGLRWWKRVSCTLRENGELKFFTDAENQHLNTIQLSQLSRSAIQRLDPSVLEIEHCIAIYPQYTSGSQTSEPDRPIFLSIETPVLFEVWFVLLRAFTIPQLYGPRPESETRNGDTKTDHLGKLALEAHADMFRMERGLSLCIMEAKLHNPQKMKASPDPSGYGSRHTSAARSSRDGGFYVEVHLDGETRGKTLVKQSEVNPFWSQEFEYVDLPAVLSSASVYLKHRAGDLTGQKGMGVYPEAYGLAQEPGNSSASSGYTGITHDSTVGKVEIILEELDTQKKNESWWPIMNSNEQEVGSMLIRARAEETVILMRQEYEPMHDVLHAFENGLTVQIFQAVPGDLKRLSDSLVNVFQVSGRSTDWLMALVEDEIDGLGKDTPLSKARYNQRMANIENETMGPRVNDRELVVRDMNKNAALEANLLFRGNTLLTKALDTHMRRIGADYLTAALGTIIRNINDRDPDCEVDPNKVANSHDMTRNWTRLMATTGDVWNSIRTSAQKCPMDLRFIFRHIKACAEDRYGDFLRTVSYSSVSGFLFLRFFCPAVLSPKLFGLLKDEPKPRAKRTFVLIAKSLQTMANMATFGSKEPWMEPMNSFLNSNREDFKKFIEDVCYVPHPPAALADSIAAYSTPNAIRNRLPPTSKEGFPSLPFLLDEGREYANLVDLWLHSSANVGFDAAQYGPQSAIVQFDAICKAIHARTQECLARAERAERPSSELSIRWEEIIDSMQNSGLDNMSQPPSLPSSHPPTPRIDTDIPTLNTLTTISSPERGRTSTDTDPDRGGTTPIAPHLRRNQDSASPLSPHRRAQRDWETAPDGGAASAAASLLSQDRNPRAGFILPSTASGGIVPASPSNSSGTTTPSRPGLLGQHFARQSHDDLRNAGLGWANREGGAISASAPVAGWTIPQPQSPGAQHGQGQAWQPPLPPVPFSPSLDSEGSRPASALSGGSAGWRTGSMGDWGQEGGEMHGREEAGGRRDREVSFGGRDDRGAVVRGEDTALPAYSRDKARKLEKERKRRGSKGSEAGRERVRDLVGLVGRMKR</sequence>
<dbReference type="InterPro" id="IPR035892">
    <property type="entry name" value="C2_domain_sf"/>
</dbReference>
<dbReference type="Pfam" id="PF00616">
    <property type="entry name" value="RasGAP"/>
    <property type="match status" value="2"/>
</dbReference>
<dbReference type="PROSITE" id="PS50018">
    <property type="entry name" value="RAS_GTPASE_ACTIV_2"/>
    <property type="match status" value="1"/>
</dbReference>
<keyword evidence="1" id="KW-0343">GTPase activation</keyword>
<dbReference type="InterPro" id="IPR001936">
    <property type="entry name" value="RasGAP_dom"/>
</dbReference>
<proteinExistence type="predicted"/>
<dbReference type="Pfam" id="PF00168">
    <property type="entry name" value="C2"/>
    <property type="match status" value="1"/>
</dbReference>
<feature type="compositionally biased region" description="Low complexity" evidence="2">
    <location>
        <begin position="1250"/>
        <end position="1263"/>
    </location>
</feature>
<feature type="compositionally biased region" description="Pro residues" evidence="2">
    <location>
        <begin position="1141"/>
        <end position="1151"/>
    </location>
</feature>
<feature type="region of interest" description="Disordered" evidence="2">
    <location>
        <begin position="1236"/>
        <end position="1265"/>
    </location>
</feature>
<dbReference type="PANTHER" id="PTHR10194:SF60">
    <property type="entry name" value="RAS GTPASE-ACTIVATING PROTEIN RASKOL"/>
    <property type="match status" value="1"/>
</dbReference>
<evidence type="ECO:0000313" key="5">
    <source>
        <dbReference type="Proteomes" id="UP000243797"/>
    </source>
</evidence>
<feature type="region of interest" description="Disordered" evidence="2">
    <location>
        <begin position="1304"/>
        <end position="1443"/>
    </location>
</feature>
<feature type="compositionally biased region" description="Basic and acidic residues" evidence="2">
    <location>
        <begin position="1405"/>
        <end position="1415"/>
    </location>
</feature>
<dbReference type="Proteomes" id="UP000243797">
    <property type="component" value="Unassembled WGS sequence"/>
</dbReference>
<dbReference type="FunCoup" id="A0A2K1QT49">
    <property type="interactions" value="70"/>
</dbReference>
<comment type="caution">
    <text evidence="4">The sequence shown here is derived from an EMBL/GenBank/DDBJ whole genome shotgun (WGS) entry which is preliminary data.</text>
</comment>
<accession>A0A2K1QT49</accession>
<feature type="region of interest" description="Disordered" evidence="2">
    <location>
        <begin position="552"/>
        <end position="571"/>
    </location>
</feature>
<organism evidence="4 5">
    <name type="scientific">Sphaceloma murrayae</name>
    <dbReference type="NCBI Taxonomy" id="2082308"/>
    <lineage>
        <taxon>Eukaryota</taxon>
        <taxon>Fungi</taxon>
        <taxon>Dikarya</taxon>
        <taxon>Ascomycota</taxon>
        <taxon>Pezizomycotina</taxon>
        <taxon>Dothideomycetes</taxon>
        <taxon>Dothideomycetidae</taxon>
        <taxon>Myriangiales</taxon>
        <taxon>Elsinoaceae</taxon>
        <taxon>Sphaceloma</taxon>
    </lineage>
</organism>
<keyword evidence="5" id="KW-1185">Reference proteome</keyword>
<evidence type="ECO:0000256" key="2">
    <source>
        <dbReference type="SAM" id="MobiDB-lite"/>
    </source>
</evidence>
<feature type="compositionally biased region" description="Basic and acidic residues" evidence="2">
    <location>
        <begin position="1170"/>
        <end position="1182"/>
    </location>
</feature>
<dbReference type="SUPFAM" id="SSF48350">
    <property type="entry name" value="GTPase activation domain, GAP"/>
    <property type="match status" value="1"/>
</dbReference>
<feature type="compositionally biased region" description="Polar residues" evidence="2">
    <location>
        <begin position="153"/>
        <end position="179"/>
    </location>
</feature>
<name>A0A2K1QT49_9PEZI</name>
<feature type="compositionally biased region" description="Polar residues" evidence="2">
    <location>
        <begin position="1307"/>
        <end position="1321"/>
    </location>
</feature>